<comment type="caution">
    <text evidence="2">The sequence shown here is derived from an EMBL/GenBank/DDBJ whole genome shotgun (WGS) entry which is preliminary data.</text>
</comment>
<evidence type="ECO:0000313" key="2">
    <source>
        <dbReference type="EMBL" id="KKS30923.1"/>
    </source>
</evidence>
<keyword evidence="1" id="KW-1133">Transmembrane helix</keyword>
<keyword evidence="1" id="KW-0472">Membrane</keyword>
<sequence>MIKSKQYKGSFTLSKLKALLTIERLKKLSFAVFLFAWTAYFYFVWRDMIVFDGNSVRIGWIGVWGDWAAHFTQGSAFAYRSLWITQHPLLVGAPYSYPYAVNWISGLLIRGGMEFFSAFVVPSYIYSIIFVIILALFYRVLFRSRAVAIMATSLFLLNGGLGFWWYLIEIKNNLSLAAVFGSRQEFTHFSEKGIEWISVITSMMIPQRSFVFGFPIALCVAILIYKEIQKSHKDWSVKRFIIVGLVFGALPLLHTHSFLALGIVFACWFFVTFLHTKHKKESFFHPLFCWVAFGAATLIIAAPILLLLYRTTIVTTTSGTFIKWFPGWFVNSKGDHVGMNWIWWWILNWGLTLPLGIVGWFLMSKKKKLIIAPFFVLFILLNLFLFQPYIWDNTKFLVWASLGISGSAAYTVRWLFTKKHWGVRVLTIFLFFIMIFSGGLDAFYAVDKRKHSWGMYSYDDVALEGYIREHTNPNDVFLTSDVHNNVITNLTGRKILMGFRAWLWTYGMNYGQIEKDEIAMFRGDAGAQQLLKKYDIAYIAFDNKVLEEFHGNEVYYK</sequence>
<dbReference type="Proteomes" id="UP000034160">
    <property type="component" value="Unassembled WGS sequence"/>
</dbReference>
<feature type="transmembrane region" description="Helical" evidence="1">
    <location>
        <begin position="147"/>
        <end position="167"/>
    </location>
</feature>
<proteinExistence type="predicted"/>
<feature type="transmembrane region" description="Helical" evidence="1">
    <location>
        <begin position="369"/>
        <end position="390"/>
    </location>
</feature>
<feature type="transmembrane region" description="Helical" evidence="1">
    <location>
        <begin position="205"/>
        <end position="225"/>
    </location>
</feature>
<feature type="transmembrane region" description="Helical" evidence="1">
    <location>
        <begin position="287"/>
        <end position="309"/>
    </location>
</feature>
<organism evidence="2 3">
    <name type="scientific">Candidatus Amesbacteria bacterium GW2011_GWA2_42_12</name>
    <dbReference type="NCBI Taxonomy" id="1618356"/>
    <lineage>
        <taxon>Bacteria</taxon>
        <taxon>Candidatus Amesiibacteriota</taxon>
    </lineage>
</organism>
<feature type="transmembrane region" description="Helical" evidence="1">
    <location>
        <begin position="342"/>
        <end position="362"/>
    </location>
</feature>
<keyword evidence="1" id="KW-0812">Transmembrane</keyword>
<protein>
    <recommendedName>
        <fullName evidence="4">Glycosyltransferase RgtA/B/C/D-like domain-containing protein</fullName>
    </recommendedName>
</protein>
<feature type="transmembrane region" description="Helical" evidence="1">
    <location>
        <begin position="423"/>
        <end position="446"/>
    </location>
</feature>
<evidence type="ECO:0000313" key="3">
    <source>
        <dbReference type="Proteomes" id="UP000034160"/>
    </source>
</evidence>
<dbReference type="AlphaFoldDB" id="A0A0G1B040"/>
<accession>A0A0G1B040</accession>
<feature type="transmembrane region" description="Helical" evidence="1">
    <location>
        <begin position="28"/>
        <end position="45"/>
    </location>
</feature>
<evidence type="ECO:0008006" key="4">
    <source>
        <dbReference type="Google" id="ProtNLM"/>
    </source>
</evidence>
<gene>
    <name evidence="2" type="ORF">UU93_C0027G0014</name>
</gene>
<dbReference type="STRING" id="1618356.UU93_C0027G0014"/>
<feature type="non-terminal residue" evidence="2">
    <location>
        <position position="557"/>
    </location>
</feature>
<reference evidence="2 3" key="1">
    <citation type="journal article" date="2015" name="Nature">
        <title>rRNA introns, odd ribosomes, and small enigmatic genomes across a large radiation of phyla.</title>
        <authorList>
            <person name="Brown C.T."/>
            <person name="Hug L.A."/>
            <person name="Thomas B.C."/>
            <person name="Sharon I."/>
            <person name="Castelle C.J."/>
            <person name="Singh A."/>
            <person name="Wilkins M.J."/>
            <person name="Williams K.H."/>
            <person name="Banfield J.F."/>
        </authorList>
    </citation>
    <scope>NUCLEOTIDE SEQUENCE [LARGE SCALE GENOMIC DNA]</scope>
</reference>
<name>A0A0G1B040_9BACT</name>
<feature type="transmembrane region" description="Helical" evidence="1">
    <location>
        <begin position="237"/>
        <end position="253"/>
    </location>
</feature>
<feature type="transmembrane region" description="Helical" evidence="1">
    <location>
        <begin position="396"/>
        <end position="416"/>
    </location>
</feature>
<feature type="transmembrane region" description="Helical" evidence="1">
    <location>
        <begin position="115"/>
        <end position="138"/>
    </location>
</feature>
<evidence type="ECO:0000256" key="1">
    <source>
        <dbReference type="SAM" id="Phobius"/>
    </source>
</evidence>
<dbReference type="EMBL" id="LCCN01000027">
    <property type="protein sequence ID" value="KKS30923.1"/>
    <property type="molecule type" value="Genomic_DNA"/>
</dbReference>